<feature type="domain" description="TonB C-terminal" evidence="2">
    <location>
        <begin position="70"/>
        <end position="136"/>
    </location>
</feature>
<dbReference type="EMBL" id="STFF01000009">
    <property type="protein sequence ID" value="THU33502.1"/>
    <property type="molecule type" value="Genomic_DNA"/>
</dbReference>
<evidence type="ECO:0000313" key="3">
    <source>
        <dbReference type="EMBL" id="THU33502.1"/>
    </source>
</evidence>
<name>A0A4S8HKU9_9BACT</name>
<sequence length="149" mass="16697">MKKLISVISLLLCIFQASAQNDSTKKQVITTVKSDTTQKTRNAEGALLKVEVESEFPGGIQGWQTFLHKNLTYPKTAISKRIQGMVILRFIVCTDGTVCDIEAISGPEELRQSAIDVLKKTPNWIPAMQDGKQVKSYKKQALYYLLDDF</sequence>
<reference evidence="3 4" key="1">
    <citation type="submission" date="2019-04" db="EMBL/GenBank/DDBJ databases">
        <title>Niastella caeni sp. nov., isolated from activated sludge.</title>
        <authorList>
            <person name="Sheng M."/>
        </authorList>
    </citation>
    <scope>NUCLEOTIDE SEQUENCE [LARGE SCALE GENOMIC DNA]</scope>
    <source>
        <strain evidence="3 4">HX-2-15</strain>
    </source>
</reference>
<dbReference type="PANTHER" id="PTHR33446">
    <property type="entry name" value="PROTEIN TONB-RELATED"/>
    <property type="match status" value="1"/>
</dbReference>
<keyword evidence="1" id="KW-0732">Signal</keyword>
<dbReference type="RefSeq" id="WP_136579990.1">
    <property type="nucleotide sequence ID" value="NZ_STFF01000009.1"/>
</dbReference>
<evidence type="ECO:0000256" key="1">
    <source>
        <dbReference type="SAM" id="SignalP"/>
    </source>
</evidence>
<organism evidence="3 4">
    <name type="scientific">Niastella caeni</name>
    <dbReference type="NCBI Taxonomy" id="2569763"/>
    <lineage>
        <taxon>Bacteria</taxon>
        <taxon>Pseudomonadati</taxon>
        <taxon>Bacteroidota</taxon>
        <taxon>Chitinophagia</taxon>
        <taxon>Chitinophagales</taxon>
        <taxon>Chitinophagaceae</taxon>
        <taxon>Niastella</taxon>
    </lineage>
</organism>
<dbReference type="InterPro" id="IPR051045">
    <property type="entry name" value="TonB-dependent_transducer"/>
</dbReference>
<accession>A0A4S8HKU9</accession>
<proteinExistence type="predicted"/>
<dbReference type="Pfam" id="PF03544">
    <property type="entry name" value="TonB_C"/>
    <property type="match status" value="1"/>
</dbReference>
<dbReference type="OrthoDB" id="9814002at2"/>
<evidence type="ECO:0000259" key="2">
    <source>
        <dbReference type="Pfam" id="PF03544"/>
    </source>
</evidence>
<dbReference type="Gene3D" id="3.30.1150.10">
    <property type="match status" value="1"/>
</dbReference>
<comment type="caution">
    <text evidence="3">The sequence shown here is derived from an EMBL/GenBank/DDBJ whole genome shotgun (WGS) entry which is preliminary data.</text>
</comment>
<feature type="chain" id="PRO_5020242466" evidence="1">
    <location>
        <begin position="20"/>
        <end position="149"/>
    </location>
</feature>
<keyword evidence="4" id="KW-1185">Reference proteome</keyword>
<dbReference type="GO" id="GO:0055085">
    <property type="term" value="P:transmembrane transport"/>
    <property type="evidence" value="ECO:0007669"/>
    <property type="project" value="InterPro"/>
</dbReference>
<protein>
    <submittedName>
        <fullName evidence="3">Energy transducer TonB</fullName>
    </submittedName>
</protein>
<gene>
    <name evidence="3" type="ORF">FAM09_25475</name>
</gene>
<dbReference type="SUPFAM" id="SSF74653">
    <property type="entry name" value="TolA/TonB C-terminal domain"/>
    <property type="match status" value="1"/>
</dbReference>
<dbReference type="GO" id="GO:0031992">
    <property type="term" value="F:energy transducer activity"/>
    <property type="evidence" value="ECO:0007669"/>
    <property type="project" value="TreeGrafter"/>
</dbReference>
<dbReference type="Proteomes" id="UP000306918">
    <property type="component" value="Unassembled WGS sequence"/>
</dbReference>
<evidence type="ECO:0000313" key="4">
    <source>
        <dbReference type="Proteomes" id="UP000306918"/>
    </source>
</evidence>
<dbReference type="GO" id="GO:0098797">
    <property type="term" value="C:plasma membrane protein complex"/>
    <property type="evidence" value="ECO:0007669"/>
    <property type="project" value="TreeGrafter"/>
</dbReference>
<dbReference type="PANTHER" id="PTHR33446:SF2">
    <property type="entry name" value="PROTEIN TONB"/>
    <property type="match status" value="1"/>
</dbReference>
<dbReference type="InterPro" id="IPR037682">
    <property type="entry name" value="TonB_C"/>
</dbReference>
<dbReference type="AlphaFoldDB" id="A0A4S8HKU9"/>
<feature type="signal peptide" evidence="1">
    <location>
        <begin position="1"/>
        <end position="19"/>
    </location>
</feature>